<gene>
    <name evidence="1" type="ORF">RDB_LOCUS34979</name>
</gene>
<name>A0A8H3AGH3_9AGAM</name>
<evidence type="ECO:0000313" key="1">
    <source>
        <dbReference type="EMBL" id="CAE6417021.1"/>
    </source>
</evidence>
<proteinExistence type="predicted"/>
<dbReference type="EMBL" id="CAJMWW010000070">
    <property type="protein sequence ID" value="CAE6417021.1"/>
    <property type="molecule type" value="Genomic_DNA"/>
</dbReference>
<reference evidence="1" key="1">
    <citation type="submission" date="2021-01" db="EMBL/GenBank/DDBJ databases">
        <authorList>
            <person name="Kaushik A."/>
        </authorList>
    </citation>
    <scope>NUCLEOTIDE SEQUENCE</scope>
    <source>
        <strain evidence="1">AG3-T5</strain>
    </source>
</reference>
<sequence>MNIQLVKKGEKTAYPLCNISVAIATPSGELYSPSQPMPWPTRHDVCHRRCFVASSEGERFEVIWWPREPDAIPDKYKRLNLRATVYIDGVLVEQRVLKAREWRKGQNGWIEGQQVDKCNVRHFQWGQRVLLDEDPEASIDLNQDLNTIRVVVEWGSAPPGSRSRQARLVPRKWNPLKARPSETKLGNTSAVILEDPAPFENGTPERPLFRRVPDSELPSFTFTFRYAPEDWINASNIKLYDNPTEGRRLKEKLTTKFGRRT</sequence>
<evidence type="ECO:0000313" key="2">
    <source>
        <dbReference type="Proteomes" id="UP000663841"/>
    </source>
</evidence>
<dbReference type="Proteomes" id="UP000663841">
    <property type="component" value="Unassembled WGS sequence"/>
</dbReference>
<comment type="caution">
    <text evidence="1">The sequence shown here is derived from an EMBL/GenBank/DDBJ whole genome shotgun (WGS) entry which is preliminary data.</text>
</comment>
<dbReference type="AlphaFoldDB" id="A0A8H3AGH3"/>
<organism evidence="1 2">
    <name type="scientific">Rhizoctonia solani</name>
    <dbReference type="NCBI Taxonomy" id="456999"/>
    <lineage>
        <taxon>Eukaryota</taxon>
        <taxon>Fungi</taxon>
        <taxon>Dikarya</taxon>
        <taxon>Basidiomycota</taxon>
        <taxon>Agaricomycotina</taxon>
        <taxon>Agaricomycetes</taxon>
        <taxon>Cantharellales</taxon>
        <taxon>Ceratobasidiaceae</taxon>
        <taxon>Rhizoctonia</taxon>
    </lineage>
</organism>
<accession>A0A8H3AGH3</accession>
<protein>
    <submittedName>
        <fullName evidence="1">Uncharacterized protein</fullName>
    </submittedName>
</protein>